<organism evidence="1 2">
    <name type="scientific">Paenibacillus lemnae</name>
    <dbReference type="NCBI Taxonomy" id="1330551"/>
    <lineage>
        <taxon>Bacteria</taxon>
        <taxon>Bacillati</taxon>
        <taxon>Bacillota</taxon>
        <taxon>Bacilli</taxon>
        <taxon>Bacillales</taxon>
        <taxon>Paenibacillaceae</taxon>
        <taxon>Paenibacillus</taxon>
    </lineage>
</organism>
<proteinExistence type="predicted"/>
<evidence type="ECO:0000313" key="1">
    <source>
        <dbReference type="EMBL" id="NMO98143.1"/>
    </source>
</evidence>
<reference evidence="1 2" key="1">
    <citation type="submission" date="2020-04" db="EMBL/GenBank/DDBJ databases">
        <title>Paenibacillus algicola sp. nov., a novel marine bacterium producing alginate lyase.</title>
        <authorList>
            <person name="Huang H."/>
        </authorList>
    </citation>
    <scope>NUCLEOTIDE SEQUENCE [LARGE SCALE GENOMIC DNA]</scope>
    <source>
        <strain evidence="1 2">L7-75</strain>
    </source>
</reference>
<comment type="caution">
    <text evidence="1">The sequence shown here is derived from an EMBL/GenBank/DDBJ whole genome shotgun (WGS) entry which is preliminary data.</text>
</comment>
<dbReference type="AlphaFoldDB" id="A0A848MDH8"/>
<gene>
    <name evidence="1" type="ORF">HII30_20535</name>
</gene>
<dbReference type="EMBL" id="JABBPN010000031">
    <property type="protein sequence ID" value="NMO98143.1"/>
    <property type="molecule type" value="Genomic_DNA"/>
</dbReference>
<keyword evidence="2" id="KW-1185">Reference proteome</keyword>
<name>A0A848MDH8_PAELE</name>
<dbReference type="Proteomes" id="UP000565468">
    <property type="component" value="Unassembled WGS sequence"/>
</dbReference>
<accession>A0A848MDH8</accession>
<evidence type="ECO:0000313" key="2">
    <source>
        <dbReference type="Proteomes" id="UP000565468"/>
    </source>
</evidence>
<dbReference type="RefSeq" id="WP_169506916.1">
    <property type="nucleotide sequence ID" value="NZ_JABBPN010000031.1"/>
</dbReference>
<protein>
    <submittedName>
        <fullName evidence="1">Uncharacterized protein</fullName>
    </submittedName>
</protein>
<sequence>MVAHLLWILAAYGAAVLLVHVMHARYVKRSADQNRVVQYVLVTSNHERKVEWIVRALSLYALLHGVRVQVTFYDEQSGDQTLAILHRLSGCPDVELKVMDLDDSEKEKLKLRLRNSRKKEDRGIYIDLRVPAGAARIPYVQ</sequence>